<accession>A0A7I0HTN1</accession>
<proteinExistence type="predicted"/>
<dbReference type="Gene3D" id="2.70.70.10">
    <property type="entry name" value="Glucose Permease (Domain IIA)"/>
    <property type="match status" value="1"/>
</dbReference>
<name>A0A7I0HTN1_9LEPT</name>
<dbReference type="InterPro" id="IPR050570">
    <property type="entry name" value="Cell_wall_metabolism_enzyme"/>
</dbReference>
<dbReference type="AlphaFoldDB" id="A0A7I0HTN1"/>
<organism evidence="2 3">
    <name type="scientific">Leptospira bouyouniensis</name>
    <dbReference type="NCBI Taxonomy" id="2484911"/>
    <lineage>
        <taxon>Bacteria</taxon>
        <taxon>Pseudomonadati</taxon>
        <taxon>Spirochaetota</taxon>
        <taxon>Spirochaetia</taxon>
        <taxon>Leptospirales</taxon>
        <taxon>Leptospiraceae</taxon>
        <taxon>Leptospira</taxon>
    </lineage>
</organism>
<comment type="caution">
    <text evidence="2">The sequence shown here is derived from an EMBL/GenBank/DDBJ whole genome shotgun (WGS) entry which is preliminary data.</text>
</comment>
<sequence>MKKLILIFCLIVTELSASPELVGKEECLAENTCTILVPIENGFELYLKNKNPNLDIFRSVEFNLSVKNLKITQEFPKFFVLRDGEPVFVTKLLVEDPTKSNFYSISIRVSNGDWDAVHDDSFTYSLPFSDGIRARVGQGYNGGFTHSENLKYSIDFTIPVGTPIHAARKGTVISFAKKYSEGGVRKDLLSKANFIMIQHEDGTIANYAHLKKDGVVVEIGDKVEEGQLIGYSGNTGFSQGPHLHFEVHKLTKDFQLMTIPTQFRTQYSDREFISHLYMYWKPRRGIDPPKTEILEEDILLCKSNGQDILTKCRDTNFRLGDRYAIQLEYIKPTKNQIELFLSIDGNSVEPFYLKWITQKESVIEFRIFEIPKRSSFIGKWKMLVKVNGEEKKIFFFQVNA</sequence>
<evidence type="ECO:0000313" key="3">
    <source>
        <dbReference type="Proteomes" id="UP000297641"/>
    </source>
</evidence>
<dbReference type="InterPro" id="IPR016047">
    <property type="entry name" value="M23ase_b-sheet_dom"/>
</dbReference>
<reference evidence="2 3" key="1">
    <citation type="journal article" date="2019" name="PLoS Negl. Trop. Dis.">
        <title>Revisiting the worldwide diversity of Leptospira species in the environment.</title>
        <authorList>
            <person name="Vincent A.T."/>
            <person name="Schiettekatte O."/>
            <person name="Bourhy P."/>
            <person name="Veyrier F.J."/>
            <person name="Picardeau M."/>
        </authorList>
    </citation>
    <scope>NUCLEOTIDE SEQUENCE [LARGE SCALE GENOMIC DNA]</scope>
    <source>
        <strain evidence="2 3">201800273</strain>
    </source>
</reference>
<dbReference type="CDD" id="cd12797">
    <property type="entry name" value="M23_peptidase"/>
    <property type="match status" value="1"/>
</dbReference>
<dbReference type="PANTHER" id="PTHR21666:SF270">
    <property type="entry name" value="MUREIN HYDROLASE ACTIVATOR ENVC"/>
    <property type="match status" value="1"/>
</dbReference>
<dbReference type="EMBL" id="RQFT01000007">
    <property type="protein sequence ID" value="TGL07176.1"/>
    <property type="molecule type" value="Genomic_DNA"/>
</dbReference>
<dbReference type="RefSeq" id="WP_135770482.1">
    <property type="nucleotide sequence ID" value="NZ_RQFT01000007.1"/>
</dbReference>
<dbReference type="GO" id="GO:0004222">
    <property type="term" value="F:metalloendopeptidase activity"/>
    <property type="evidence" value="ECO:0007669"/>
    <property type="project" value="TreeGrafter"/>
</dbReference>
<evidence type="ECO:0000259" key="1">
    <source>
        <dbReference type="Pfam" id="PF01551"/>
    </source>
</evidence>
<dbReference type="Proteomes" id="UP000297641">
    <property type="component" value="Unassembled WGS sequence"/>
</dbReference>
<feature type="domain" description="M23ase beta-sheet core" evidence="1">
    <location>
        <begin position="152"/>
        <end position="252"/>
    </location>
</feature>
<dbReference type="InterPro" id="IPR011055">
    <property type="entry name" value="Dup_hybrid_motif"/>
</dbReference>
<gene>
    <name evidence="2" type="ORF">EHQ43_07085</name>
</gene>
<dbReference type="SUPFAM" id="SSF51261">
    <property type="entry name" value="Duplicated hybrid motif"/>
    <property type="match status" value="1"/>
</dbReference>
<dbReference type="PANTHER" id="PTHR21666">
    <property type="entry name" value="PEPTIDASE-RELATED"/>
    <property type="match status" value="1"/>
</dbReference>
<dbReference type="Pfam" id="PF01551">
    <property type="entry name" value="Peptidase_M23"/>
    <property type="match status" value="1"/>
</dbReference>
<evidence type="ECO:0000313" key="2">
    <source>
        <dbReference type="EMBL" id="TGL07176.1"/>
    </source>
</evidence>
<protein>
    <submittedName>
        <fullName evidence="2">M23 family metallopeptidase</fullName>
    </submittedName>
</protein>